<comment type="similarity">
    <text evidence="1">Belongs to the universal ribosomal protein uS17 family.</text>
</comment>
<keyword evidence="2 5" id="KW-0689">Ribosomal protein</keyword>
<dbReference type="Proteomes" id="UP000075234">
    <property type="component" value="Chromosome I"/>
</dbReference>
<dbReference type="InterPro" id="IPR012340">
    <property type="entry name" value="NA-bd_OB-fold"/>
</dbReference>
<dbReference type="Gene3D" id="2.40.50.140">
    <property type="entry name" value="Nucleic acid-binding proteins"/>
    <property type="match status" value="1"/>
</dbReference>
<dbReference type="InterPro" id="IPR000266">
    <property type="entry name" value="Ribosomal_uS17"/>
</dbReference>
<dbReference type="Pfam" id="PF00366">
    <property type="entry name" value="Ribosomal_S17"/>
    <property type="match status" value="1"/>
</dbReference>
<dbReference type="AlphaFoldDB" id="A0A143WRS1"/>
<sequence length="76" mass="8608">MARRRQGVVVRKVSPTTAVVALRSVRMHRLYKRRTVAALRVVCDDPKRTTSAGCTATVRECRPVSKTKYWAVEYSA</sequence>
<dbReference type="EMBL" id="LN999057">
    <property type="protein sequence ID" value="CUX79295.1"/>
    <property type="molecule type" value="Genomic_DNA"/>
</dbReference>
<organism evidence="5 6">
    <name type="scientific">Tremblaya princeps</name>
    <dbReference type="NCBI Taxonomy" id="189385"/>
    <lineage>
        <taxon>Bacteria</taxon>
        <taxon>Pseudomonadati</taxon>
        <taxon>Pseudomonadota</taxon>
        <taxon>Betaproteobacteria</taxon>
        <taxon>Candidatus Tremblayella</taxon>
    </lineage>
</organism>
<reference evidence="6" key="1">
    <citation type="submission" date="2016-01" db="EMBL/GenBank/DDBJ databases">
        <authorList>
            <person name="Husnik F."/>
        </authorList>
    </citation>
    <scope>NUCLEOTIDE SEQUENCE [LARGE SCALE GENOMIC DNA]</scope>
</reference>
<proteinExistence type="inferred from homology"/>
<dbReference type="GO" id="GO:0003735">
    <property type="term" value="F:structural constituent of ribosome"/>
    <property type="evidence" value="ECO:0007669"/>
    <property type="project" value="InterPro"/>
</dbReference>
<evidence type="ECO:0000256" key="1">
    <source>
        <dbReference type="ARBA" id="ARBA00010254"/>
    </source>
</evidence>
<name>A0A143WRS1_TREPR</name>
<dbReference type="SUPFAM" id="SSF50249">
    <property type="entry name" value="Nucleic acid-binding proteins"/>
    <property type="match status" value="1"/>
</dbReference>
<dbReference type="GO" id="GO:0006412">
    <property type="term" value="P:translation"/>
    <property type="evidence" value="ECO:0007669"/>
    <property type="project" value="InterPro"/>
</dbReference>
<evidence type="ECO:0000313" key="5">
    <source>
        <dbReference type="EMBL" id="CUX79295.1"/>
    </source>
</evidence>
<evidence type="ECO:0000256" key="4">
    <source>
        <dbReference type="ARBA" id="ARBA00035311"/>
    </source>
</evidence>
<accession>A0A143WRS1</accession>
<protein>
    <recommendedName>
        <fullName evidence="4">30S ribosomal protein S17</fullName>
    </recommendedName>
</protein>
<evidence type="ECO:0000256" key="3">
    <source>
        <dbReference type="ARBA" id="ARBA00023274"/>
    </source>
</evidence>
<evidence type="ECO:0000313" key="6">
    <source>
        <dbReference type="Proteomes" id="UP000075234"/>
    </source>
</evidence>
<dbReference type="GO" id="GO:0005840">
    <property type="term" value="C:ribosome"/>
    <property type="evidence" value="ECO:0007669"/>
    <property type="project" value="UniProtKB-KW"/>
</dbReference>
<dbReference type="GO" id="GO:1990904">
    <property type="term" value="C:ribonucleoprotein complex"/>
    <property type="evidence" value="ECO:0007669"/>
    <property type="project" value="UniProtKB-KW"/>
</dbReference>
<dbReference type="PATRIC" id="fig|189385.4.peg.221"/>
<gene>
    <name evidence="5" type="primary">rpsQ</name>
    <name evidence="5" type="ORF">TPER_TP00156</name>
</gene>
<evidence type="ECO:0000256" key="2">
    <source>
        <dbReference type="ARBA" id="ARBA00022980"/>
    </source>
</evidence>
<keyword evidence="3" id="KW-0687">Ribonucleoprotein</keyword>